<sequence>MSWSWQEQAAFRARVRGCLLGGALGDALGYPVEFDSLAAIRSNHGPDGVVGLVPDAAGRIGLVTDDTQMTLFTAEGLIRASSRQEQRGFCNPTEVVRNALLRWLETQRSARPEPPDEIVRTGWLREQEWLYARRAPGNACLSGLEAHRRPGGSSGPVNPDSKGCGGVMRSAPFGIACLPDRAFDLAADCAKLTHGHPTGYYSAGAFAKIVAHLMAGESLRGAVLQTLETLRSHPGHEETSDALRQALDLADKGSPSPAKVESLGEGWVAEEALSIAVYCALAETVSAAGALILAVNHGGDSDSTGSMCGNLVGIRHGDFGLPPDWLALLEGRGTITELADDFATRFMPGSRTPAWETRYPGC</sequence>
<organism evidence="1 2">
    <name type="scientific">Actinocorallia aurantiaca</name>
    <dbReference type="NCBI Taxonomy" id="46204"/>
    <lineage>
        <taxon>Bacteria</taxon>
        <taxon>Bacillati</taxon>
        <taxon>Actinomycetota</taxon>
        <taxon>Actinomycetes</taxon>
        <taxon>Streptosporangiales</taxon>
        <taxon>Thermomonosporaceae</taxon>
        <taxon>Actinocorallia</taxon>
    </lineage>
</organism>
<protein>
    <recommendedName>
        <fullName evidence="3">ADP-ribosylglycohydrolase</fullName>
    </recommendedName>
</protein>
<dbReference type="RefSeq" id="WP_344448239.1">
    <property type="nucleotide sequence ID" value="NZ_BAAATZ010000002.1"/>
</dbReference>
<dbReference type="InterPro" id="IPR005502">
    <property type="entry name" value="Ribosyl_crysJ1"/>
</dbReference>
<dbReference type="SUPFAM" id="SSF101478">
    <property type="entry name" value="ADP-ribosylglycohydrolase"/>
    <property type="match status" value="1"/>
</dbReference>
<dbReference type="Proteomes" id="UP001501842">
    <property type="component" value="Unassembled WGS sequence"/>
</dbReference>
<dbReference type="PANTHER" id="PTHR16222">
    <property type="entry name" value="ADP-RIBOSYLGLYCOHYDROLASE"/>
    <property type="match status" value="1"/>
</dbReference>
<dbReference type="InterPro" id="IPR050792">
    <property type="entry name" value="ADP-ribosylglycohydrolase"/>
</dbReference>
<dbReference type="InterPro" id="IPR036705">
    <property type="entry name" value="Ribosyl_crysJ1_sf"/>
</dbReference>
<evidence type="ECO:0000313" key="2">
    <source>
        <dbReference type="Proteomes" id="UP001501842"/>
    </source>
</evidence>
<dbReference type="PANTHER" id="PTHR16222:SF12">
    <property type="entry name" value="ADP-RIBOSYLGLYCOHYDROLASE-RELATED"/>
    <property type="match status" value="1"/>
</dbReference>
<dbReference type="Gene3D" id="1.10.4080.10">
    <property type="entry name" value="ADP-ribosylation/Crystallin J1"/>
    <property type="match status" value="1"/>
</dbReference>
<keyword evidence="2" id="KW-1185">Reference proteome</keyword>
<reference evidence="2" key="1">
    <citation type="journal article" date="2019" name="Int. J. Syst. Evol. Microbiol.">
        <title>The Global Catalogue of Microorganisms (GCM) 10K type strain sequencing project: providing services to taxonomists for standard genome sequencing and annotation.</title>
        <authorList>
            <consortium name="The Broad Institute Genomics Platform"/>
            <consortium name="The Broad Institute Genome Sequencing Center for Infectious Disease"/>
            <person name="Wu L."/>
            <person name="Ma J."/>
        </authorList>
    </citation>
    <scope>NUCLEOTIDE SEQUENCE [LARGE SCALE GENOMIC DNA]</scope>
    <source>
        <strain evidence="2">JCM 8201</strain>
    </source>
</reference>
<proteinExistence type="predicted"/>
<evidence type="ECO:0008006" key="3">
    <source>
        <dbReference type="Google" id="ProtNLM"/>
    </source>
</evidence>
<gene>
    <name evidence="1" type="ORF">GCM10010439_03100</name>
</gene>
<accession>A0ABP6G8A8</accession>
<name>A0ABP6G8A8_9ACTN</name>
<dbReference type="Pfam" id="PF03747">
    <property type="entry name" value="ADP_ribosyl_GH"/>
    <property type="match status" value="1"/>
</dbReference>
<dbReference type="EMBL" id="BAAATZ010000002">
    <property type="protein sequence ID" value="GAA2718914.1"/>
    <property type="molecule type" value="Genomic_DNA"/>
</dbReference>
<comment type="caution">
    <text evidence="1">The sequence shown here is derived from an EMBL/GenBank/DDBJ whole genome shotgun (WGS) entry which is preliminary data.</text>
</comment>
<evidence type="ECO:0000313" key="1">
    <source>
        <dbReference type="EMBL" id="GAA2718914.1"/>
    </source>
</evidence>